<dbReference type="KEGG" id="phm:PSMK_08980"/>
<protein>
    <recommendedName>
        <fullName evidence="4">Phytase-like domain-containing protein</fullName>
    </recommendedName>
</protein>
<accession>I0ICR9</accession>
<keyword evidence="3" id="KW-1185">Reference proteome</keyword>
<feature type="chain" id="PRO_5003628732" description="Phytase-like domain-containing protein" evidence="1">
    <location>
        <begin position="37"/>
        <end position="376"/>
    </location>
</feature>
<sequence>MRNRQVALLPRFALSLPGSLSSLPLLLAHGAAPALAGDGGGKQHTGIDVAAGGETFLLSFYGDHPAKRDRGGRLFRNNVLTGKSEHLGIPFAGDSWPMQRWDAERGVLVAIGECGLYENPALPADGVPSGAAWDGDDDQHSFGSLLVYDSDARRALRAGLPPGPLRPERRSLVLEPRSGRFFTSTPPSPSRLLEVNTAADATPADRLRDTGLTLDGPVRAATRGLSADGELILVTRRGTLYALGFEPLRLREVGPAWNDGAWITDLPLDPTGRWLHDVVDSTWTGRAYGVPLVRYDLAGGTRTVLAFLGPWLHEHHGYAAVGAYTAVVSPDGTRLFTQLNGCFTDDPDDARHEQPVLLDVALPAPWSRSPPGPSRP</sequence>
<evidence type="ECO:0000313" key="2">
    <source>
        <dbReference type="EMBL" id="BAM03057.1"/>
    </source>
</evidence>
<dbReference type="AlphaFoldDB" id="I0ICR9"/>
<evidence type="ECO:0000313" key="3">
    <source>
        <dbReference type="Proteomes" id="UP000007881"/>
    </source>
</evidence>
<dbReference type="HOGENOM" id="CLU_044707_0_0_0"/>
<dbReference type="STRING" id="1142394.PSMK_08980"/>
<feature type="signal peptide" evidence="1">
    <location>
        <begin position="1"/>
        <end position="36"/>
    </location>
</feature>
<evidence type="ECO:0000256" key="1">
    <source>
        <dbReference type="SAM" id="SignalP"/>
    </source>
</evidence>
<keyword evidence="1" id="KW-0732">Signal</keyword>
<dbReference type="SUPFAM" id="SSF82171">
    <property type="entry name" value="DPP6 N-terminal domain-like"/>
    <property type="match status" value="1"/>
</dbReference>
<organism evidence="2 3">
    <name type="scientific">Phycisphaera mikurensis (strain NBRC 102666 / KCTC 22515 / FYK2301M01)</name>
    <dbReference type="NCBI Taxonomy" id="1142394"/>
    <lineage>
        <taxon>Bacteria</taxon>
        <taxon>Pseudomonadati</taxon>
        <taxon>Planctomycetota</taxon>
        <taxon>Phycisphaerae</taxon>
        <taxon>Phycisphaerales</taxon>
        <taxon>Phycisphaeraceae</taxon>
        <taxon>Phycisphaera</taxon>
    </lineage>
</organism>
<dbReference type="EMBL" id="AP012338">
    <property type="protein sequence ID" value="BAM03057.1"/>
    <property type="molecule type" value="Genomic_DNA"/>
</dbReference>
<evidence type="ECO:0008006" key="4">
    <source>
        <dbReference type="Google" id="ProtNLM"/>
    </source>
</evidence>
<name>I0ICR9_PHYMF</name>
<dbReference type="eggNOG" id="COG3391">
    <property type="taxonomic scope" value="Bacteria"/>
</dbReference>
<reference evidence="2 3" key="1">
    <citation type="submission" date="2012-02" db="EMBL/GenBank/DDBJ databases">
        <title>Complete genome sequence of Phycisphaera mikurensis NBRC 102666.</title>
        <authorList>
            <person name="Ankai A."/>
            <person name="Hosoyama A."/>
            <person name="Terui Y."/>
            <person name="Sekine M."/>
            <person name="Fukai R."/>
            <person name="Kato Y."/>
            <person name="Nakamura S."/>
            <person name="Yamada-Narita S."/>
            <person name="Kawakoshi A."/>
            <person name="Fukunaga Y."/>
            <person name="Yamazaki S."/>
            <person name="Fujita N."/>
        </authorList>
    </citation>
    <scope>NUCLEOTIDE SEQUENCE [LARGE SCALE GENOMIC DNA]</scope>
    <source>
        <strain evidence="3">NBRC 102666 / KCTC 22515 / FYK2301M01</strain>
    </source>
</reference>
<proteinExistence type="predicted"/>
<dbReference type="Proteomes" id="UP000007881">
    <property type="component" value="Chromosome"/>
</dbReference>
<gene>
    <name evidence="2" type="ordered locus">PSMK_08980</name>
</gene>